<dbReference type="FunFam" id="1.10.10.460:FF:000001">
    <property type="entry name" value="Ribonuclease"/>
    <property type="match status" value="1"/>
</dbReference>
<evidence type="ECO:0000256" key="10">
    <source>
        <dbReference type="ARBA" id="ARBA00022759"/>
    </source>
</evidence>
<evidence type="ECO:0000256" key="16">
    <source>
        <dbReference type="ARBA" id="ARBA00024981"/>
    </source>
</evidence>
<dbReference type="CDD" id="cd01865">
    <property type="entry name" value="Rab3"/>
    <property type="match status" value="1"/>
</dbReference>
<keyword evidence="11 17" id="KW-0378">Hydrolase</keyword>
<dbReference type="Gene3D" id="3.40.50.300">
    <property type="entry name" value="P-loop containing nucleotide triphosphate hydrolases"/>
    <property type="match status" value="1"/>
</dbReference>
<evidence type="ECO:0000256" key="9">
    <source>
        <dbReference type="ARBA" id="ARBA00022741"/>
    </source>
</evidence>
<keyword evidence="8 17" id="KW-0479">Metal-binding</keyword>
<dbReference type="InterPro" id="IPR001352">
    <property type="entry name" value="RNase_HII/HIII"/>
</dbReference>
<dbReference type="GO" id="GO:0004523">
    <property type="term" value="F:RNA-DNA hybrid ribonuclease activity"/>
    <property type="evidence" value="ECO:0007669"/>
    <property type="project" value="UniProtKB-UniRule"/>
</dbReference>
<dbReference type="InterPro" id="IPR012337">
    <property type="entry name" value="RNaseH-like_sf"/>
</dbReference>
<dbReference type="InterPro" id="IPR005225">
    <property type="entry name" value="Small_GTP-bd"/>
</dbReference>
<dbReference type="PROSITE" id="PS51975">
    <property type="entry name" value="RNASE_H_2"/>
    <property type="match status" value="1"/>
</dbReference>
<dbReference type="PRINTS" id="PR00449">
    <property type="entry name" value="RASTRNSFRMNG"/>
</dbReference>
<evidence type="ECO:0000256" key="1">
    <source>
        <dbReference type="ARBA" id="ARBA00000077"/>
    </source>
</evidence>
<dbReference type="InterPro" id="IPR037872">
    <property type="entry name" value="Rab3"/>
</dbReference>
<evidence type="ECO:0000256" key="6">
    <source>
        <dbReference type="ARBA" id="ARBA00022481"/>
    </source>
</evidence>
<evidence type="ECO:0000256" key="15">
    <source>
        <dbReference type="ARBA" id="ARBA00023289"/>
    </source>
</evidence>
<gene>
    <name evidence="21" type="ORF">OVN521_LOCUS2515</name>
</gene>
<dbReference type="Proteomes" id="UP000663866">
    <property type="component" value="Unassembled WGS sequence"/>
</dbReference>
<dbReference type="InterPro" id="IPR023160">
    <property type="entry name" value="RNase_HII_hlx-loop-hlx_cap_dom"/>
</dbReference>
<dbReference type="GO" id="GO:0005525">
    <property type="term" value="F:GTP binding"/>
    <property type="evidence" value="ECO:0007669"/>
    <property type="project" value="UniProtKB-KW"/>
</dbReference>
<dbReference type="Gene3D" id="3.30.420.10">
    <property type="entry name" value="Ribonuclease H-like superfamily/Ribonuclease H"/>
    <property type="match status" value="1"/>
</dbReference>
<keyword evidence="15" id="KW-0636">Prenylation</keyword>
<evidence type="ECO:0000313" key="21">
    <source>
        <dbReference type="EMBL" id="CAF3775984.1"/>
    </source>
</evidence>
<evidence type="ECO:0000256" key="12">
    <source>
        <dbReference type="ARBA" id="ARBA00022927"/>
    </source>
</evidence>
<evidence type="ECO:0000313" key="22">
    <source>
        <dbReference type="Proteomes" id="UP000663866"/>
    </source>
</evidence>
<dbReference type="SMART" id="SM00174">
    <property type="entry name" value="RHO"/>
    <property type="match status" value="1"/>
</dbReference>
<keyword evidence="12" id="KW-0653">Protein transport</keyword>
<keyword evidence="9" id="KW-0547">Nucleotide-binding</keyword>
<comment type="similarity">
    <text evidence="3">Belongs to the small GTPase superfamily. Rab family.</text>
</comment>
<dbReference type="SMART" id="SM00176">
    <property type="entry name" value="RAN"/>
    <property type="match status" value="1"/>
</dbReference>
<protein>
    <recommendedName>
        <fullName evidence="18">Ribonuclease</fullName>
        <ecNumber evidence="18">3.1.26.4</ecNumber>
    </recommendedName>
</protein>
<feature type="region of interest" description="Disordered" evidence="19">
    <location>
        <begin position="480"/>
        <end position="501"/>
    </location>
</feature>
<keyword evidence="22" id="KW-1185">Reference proteome</keyword>
<keyword evidence="10 17" id="KW-0255">Endonuclease</keyword>
<keyword evidence="14" id="KW-0449">Lipoprotein</keyword>
<evidence type="ECO:0000256" key="18">
    <source>
        <dbReference type="RuleBase" id="RU003515"/>
    </source>
</evidence>
<comment type="catalytic activity">
    <reaction evidence="1 17 18">
        <text>Endonucleolytic cleavage to 5'-phosphomonoester.</text>
        <dbReference type="EC" id="3.1.26.4"/>
    </reaction>
</comment>
<dbReference type="GO" id="GO:0003723">
    <property type="term" value="F:RNA binding"/>
    <property type="evidence" value="ECO:0007669"/>
    <property type="project" value="UniProtKB-UniRule"/>
</dbReference>
<comment type="function">
    <text evidence="18">Endonuclease that specifically degrades the RNA of RNA-DNA hybrids.</text>
</comment>
<dbReference type="SMART" id="SM00175">
    <property type="entry name" value="RAB"/>
    <property type="match status" value="1"/>
</dbReference>
<dbReference type="Gene3D" id="1.10.10.460">
    <property type="entry name" value="Ribonuclease hii. Domain 2"/>
    <property type="match status" value="1"/>
</dbReference>
<dbReference type="GO" id="GO:0032299">
    <property type="term" value="C:ribonuclease H2 complex"/>
    <property type="evidence" value="ECO:0007669"/>
    <property type="project" value="UniProtKB-ARBA"/>
</dbReference>
<dbReference type="GO" id="GO:0043137">
    <property type="term" value="P:DNA replication, removal of RNA primer"/>
    <property type="evidence" value="ECO:0007669"/>
    <property type="project" value="TreeGrafter"/>
</dbReference>
<dbReference type="PANTHER" id="PTHR10954">
    <property type="entry name" value="RIBONUCLEASE H2 SUBUNIT A"/>
    <property type="match status" value="1"/>
</dbReference>
<dbReference type="GO" id="GO:0003924">
    <property type="term" value="F:GTPase activity"/>
    <property type="evidence" value="ECO:0007669"/>
    <property type="project" value="InterPro"/>
</dbReference>
<dbReference type="NCBIfam" id="TIGR00231">
    <property type="entry name" value="small_GTP"/>
    <property type="match status" value="1"/>
</dbReference>
<keyword evidence="7 17" id="KW-0540">Nuclease</keyword>
<dbReference type="EC" id="3.1.26.4" evidence="18"/>
<dbReference type="SMART" id="SM00173">
    <property type="entry name" value="RAS"/>
    <property type="match status" value="1"/>
</dbReference>
<keyword evidence="6" id="KW-0488">Methylation</keyword>
<feature type="domain" description="RNase H type-2" evidence="20">
    <location>
        <begin position="249"/>
        <end position="473"/>
    </location>
</feature>
<dbReference type="Pfam" id="PF01351">
    <property type="entry name" value="RNase_HII"/>
    <property type="match status" value="1"/>
</dbReference>
<dbReference type="FunFam" id="3.30.420.10:FF:000016">
    <property type="entry name" value="Ribonuclease"/>
    <property type="match status" value="1"/>
</dbReference>
<dbReference type="PROSITE" id="PS51421">
    <property type="entry name" value="RAS"/>
    <property type="match status" value="1"/>
</dbReference>
<dbReference type="PROSITE" id="PS51419">
    <property type="entry name" value="RAB"/>
    <property type="match status" value="1"/>
</dbReference>
<dbReference type="FunFam" id="3.40.50.300:FF:000206">
    <property type="entry name" value="Ras-related protein Rab-3C"/>
    <property type="match status" value="1"/>
</dbReference>
<comment type="function">
    <text evidence="16">Catalytic subunit of RNase HII, an endonuclease that specifically degrades the RNA of RNA:DNA hybrids. Participates in DNA replication, possibly by mediating the removal of lagging-strand Okazaki fragment RNA primers during DNA replication. Mediates the excision of single ribonucleotides from DNA:RNA duplexes.</text>
</comment>
<evidence type="ECO:0000256" key="3">
    <source>
        <dbReference type="ARBA" id="ARBA00006270"/>
    </source>
</evidence>
<dbReference type="Pfam" id="PF00071">
    <property type="entry name" value="Ras"/>
    <property type="match status" value="1"/>
</dbReference>
<accession>A0A819A895</accession>
<comment type="cofactor">
    <cofactor evidence="2">
        <name>Mg(2+)</name>
        <dbReference type="ChEBI" id="CHEBI:18420"/>
    </cofactor>
</comment>
<dbReference type="CDD" id="cd07181">
    <property type="entry name" value="RNase_HII_eukaryota_like"/>
    <property type="match status" value="1"/>
</dbReference>
<organism evidence="21 22">
    <name type="scientific">Rotaria magnacalcarata</name>
    <dbReference type="NCBI Taxonomy" id="392030"/>
    <lineage>
        <taxon>Eukaryota</taxon>
        <taxon>Metazoa</taxon>
        <taxon>Spiralia</taxon>
        <taxon>Gnathifera</taxon>
        <taxon>Rotifera</taxon>
        <taxon>Eurotatoria</taxon>
        <taxon>Bdelloidea</taxon>
        <taxon>Philodinida</taxon>
        <taxon>Philodinidae</taxon>
        <taxon>Rotaria</taxon>
    </lineage>
</organism>
<proteinExistence type="inferred from homology"/>
<reference evidence="21" key="1">
    <citation type="submission" date="2021-02" db="EMBL/GenBank/DDBJ databases">
        <authorList>
            <person name="Nowell W R."/>
        </authorList>
    </citation>
    <scope>NUCLEOTIDE SEQUENCE</scope>
</reference>
<dbReference type="GO" id="GO:0006298">
    <property type="term" value="P:mismatch repair"/>
    <property type="evidence" value="ECO:0007669"/>
    <property type="project" value="TreeGrafter"/>
</dbReference>
<evidence type="ECO:0000259" key="20">
    <source>
        <dbReference type="PROSITE" id="PS51975"/>
    </source>
</evidence>
<keyword evidence="5" id="KW-0813">Transport</keyword>
<keyword evidence="13" id="KW-0342">GTP-binding</keyword>
<dbReference type="InterPro" id="IPR024567">
    <property type="entry name" value="RNase_HII/HIII_dom"/>
</dbReference>
<dbReference type="InterPro" id="IPR027417">
    <property type="entry name" value="P-loop_NTPase"/>
</dbReference>
<evidence type="ECO:0000256" key="4">
    <source>
        <dbReference type="ARBA" id="ARBA00007058"/>
    </source>
</evidence>
<dbReference type="PANTHER" id="PTHR10954:SF7">
    <property type="entry name" value="RIBONUCLEASE H2 SUBUNIT A"/>
    <property type="match status" value="1"/>
</dbReference>
<name>A0A819A895_9BILA</name>
<evidence type="ECO:0000256" key="7">
    <source>
        <dbReference type="ARBA" id="ARBA00022722"/>
    </source>
</evidence>
<dbReference type="NCBIfam" id="TIGR00729">
    <property type="entry name" value="ribonuclease HII"/>
    <property type="match status" value="1"/>
</dbReference>
<dbReference type="InterPro" id="IPR001806">
    <property type="entry name" value="Small_GTPase"/>
</dbReference>
<dbReference type="GO" id="GO:0046872">
    <property type="term" value="F:metal ion binding"/>
    <property type="evidence" value="ECO:0007669"/>
    <property type="project" value="UniProtKB-KW"/>
</dbReference>
<feature type="binding site" evidence="17">
    <location>
        <position position="255"/>
    </location>
    <ligand>
        <name>a divalent metal cation</name>
        <dbReference type="ChEBI" id="CHEBI:60240"/>
    </ligand>
</feature>
<dbReference type="SUPFAM" id="SSF52540">
    <property type="entry name" value="P-loop containing nucleoside triphosphate hydrolases"/>
    <property type="match status" value="1"/>
</dbReference>
<evidence type="ECO:0000256" key="11">
    <source>
        <dbReference type="ARBA" id="ARBA00022801"/>
    </source>
</evidence>
<dbReference type="EMBL" id="CAJOBG010000199">
    <property type="protein sequence ID" value="CAF3775984.1"/>
    <property type="molecule type" value="Genomic_DNA"/>
</dbReference>
<evidence type="ECO:0000256" key="13">
    <source>
        <dbReference type="ARBA" id="ARBA00023134"/>
    </source>
</evidence>
<dbReference type="PROSITE" id="PS51420">
    <property type="entry name" value="RHO"/>
    <property type="match status" value="1"/>
</dbReference>
<evidence type="ECO:0000256" key="14">
    <source>
        <dbReference type="ARBA" id="ARBA00023288"/>
    </source>
</evidence>
<dbReference type="SUPFAM" id="SSF53098">
    <property type="entry name" value="Ribonuclease H-like"/>
    <property type="match status" value="1"/>
</dbReference>
<evidence type="ECO:0000256" key="8">
    <source>
        <dbReference type="ARBA" id="ARBA00022723"/>
    </source>
</evidence>
<dbReference type="InterPro" id="IPR036397">
    <property type="entry name" value="RNaseH_sf"/>
</dbReference>
<sequence length="549" mass="62017">MTQTSAAGSAKDAADQNFDYMFKLLIIGNSSVGKTSFLFRYADDSFTSAFVSTVGIDFKVKTVFRHDKRVKLQIWDTAGQERYRTITTAYYRGAMGFILMYDITNEESFNAVQDWCTQIKMYSWDNAQVVLVGNKCDLEQDRAVTEERGKRLADQLGLEFFETSAKENINVKSVFERLVDIILEKMSDASDESTATGQANNVYGNQPGAYNKGTARLTTMNTSEFEKNPLSNIILRSTYVPSENDVDKTFFLGIDEAGRGPVLGPMVYSAFFCDEKQLSILNDLGCADSKQLTEERRSSIFAEYEKHNNHLGFILKVLSPHMISTSMLRRDKYNLNDISHDAALELIQLALDQGINVKQVFVDTVGDPDKYANKIRARYPKIKVTVSKKADSLYPTVSASSICAKVVRDQIVQNWKIDEFDEEKQSIKYGSGYPGDPQTKRFLIESIDQIFGFPKFVRFSWSTASTIIENKCIKVTWDDDEDENATSKNTTKKRKSEVIETTTTTTTTTKTLFNYFSQKPSTRNDAANRRVPGSHFFRAAHVKPAVFST</sequence>
<evidence type="ECO:0000256" key="17">
    <source>
        <dbReference type="PROSITE-ProRule" id="PRU01319"/>
    </source>
</evidence>
<evidence type="ECO:0000256" key="19">
    <source>
        <dbReference type="SAM" id="MobiDB-lite"/>
    </source>
</evidence>
<feature type="binding site" evidence="17">
    <location>
        <position position="256"/>
    </location>
    <ligand>
        <name>a divalent metal cation</name>
        <dbReference type="ChEBI" id="CHEBI:60240"/>
    </ligand>
</feature>
<feature type="binding site" evidence="17">
    <location>
        <position position="363"/>
    </location>
    <ligand>
        <name>a divalent metal cation</name>
        <dbReference type="ChEBI" id="CHEBI:60240"/>
    </ligand>
</feature>
<dbReference type="InterPro" id="IPR004649">
    <property type="entry name" value="RNase_H2_suA"/>
</dbReference>
<comment type="cofactor">
    <cofactor evidence="17">
        <name>Mn(2+)</name>
        <dbReference type="ChEBI" id="CHEBI:29035"/>
    </cofactor>
    <cofactor evidence="17">
        <name>Mg(2+)</name>
        <dbReference type="ChEBI" id="CHEBI:18420"/>
    </cofactor>
    <text evidence="17">Manganese or magnesium. Binds 1 divalent metal ion per monomer in the absence of substrate. May bind a second metal ion after substrate binding.</text>
</comment>
<comment type="similarity">
    <text evidence="4">Belongs to the RNase HII family. Eukaryotic subfamily.</text>
</comment>
<comment type="caution">
    <text evidence="21">The sequence shown here is derived from an EMBL/GenBank/DDBJ whole genome shotgun (WGS) entry which is preliminary data.</text>
</comment>
<dbReference type="AlphaFoldDB" id="A0A819A895"/>
<evidence type="ECO:0000256" key="5">
    <source>
        <dbReference type="ARBA" id="ARBA00022448"/>
    </source>
</evidence>
<evidence type="ECO:0000256" key="2">
    <source>
        <dbReference type="ARBA" id="ARBA00001946"/>
    </source>
</evidence>
<dbReference type="GO" id="GO:0015031">
    <property type="term" value="P:protein transport"/>
    <property type="evidence" value="ECO:0007669"/>
    <property type="project" value="UniProtKB-KW"/>
</dbReference>